<sequence length="109" mass="12592">MVLPEEYYPNVSRRFKEFKSNGMNDNDDGCSSDDEMPIDVEKEAEKRVIHGLFRLESLSEPTNNNDEVENEEKEEEYQSEAPDENEEYNMNTKVSSSGLVYGVVDEQDN</sequence>
<reference evidence="2 3" key="1">
    <citation type="journal article" date="2022" name="bioRxiv">
        <title>Genomics of Preaxostyla Flagellates Illuminates Evolutionary Transitions and the Path Towards Mitochondrial Loss.</title>
        <authorList>
            <person name="Novak L.V.F."/>
            <person name="Treitli S.C."/>
            <person name="Pyrih J."/>
            <person name="Halakuc P."/>
            <person name="Pipaliya S.V."/>
            <person name="Vacek V."/>
            <person name="Brzon O."/>
            <person name="Soukal P."/>
            <person name="Eme L."/>
            <person name="Dacks J.B."/>
            <person name="Karnkowska A."/>
            <person name="Elias M."/>
            <person name="Hampl V."/>
        </authorList>
    </citation>
    <scope>NUCLEOTIDE SEQUENCE [LARGE SCALE GENOMIC DNA]</scope>
    <source>
        <strain evidence="2">NAU3</strain>
        <tissue evidence="2">Gut</tissue>
    </source>
</reference>
<evidence type="ECO:0000313" key="2">
    <source>
        <dbReference type="EMBL" id="KAK2955106.1"/>
    </source>
</evidence>
<evidence type="ECO:0000313" key="3">
    <source>
        <dbReference type="Proteomes" id="UP001281761"/>
    </source>
</evidence>
<name>A0ABQ9XUD7_9EUKA</name>
<protein>
    <submittedName>
        <fullName evidence="2">Uncharacterized protein</fullName>
    </submittedName>
</protein>
<feature type="region of interest" description="Disordered" evidence="1">
    <location>
        <begin position="57"/>
        <end position="109"/>
    </location>
</feature>
<feature type="compositionally biased region" description="Acidic residues" evidence="1">
    <location>
        <begin position="66"/>
        <end position="87"/>
    </location>
</feature>
<gene>
    <name evidence="2" type="ORF">BLNAU_10037</name>
</gene>
<proteinExistence type="predicted"/>
<accession>A0ABQ9XUD7</accession>
<dbReference type="Proteomes" id="UP001281761">
    <property type="component" value="Unassembled WGS sequence"/>
</dbReference>
<organism evidence="2 3">
    <name type="scientific">Blattamonas nauphoetae</name>
    <dbReference type="NCBI Taxonomy" id="2049346"/>
    <lineage>
        <taxon>Eukaryota</taxon>
        <taxon>Metamonada</taxon>
        <taxon>Preaxostyla</taxon>
        <taxon>Oxymonadida</taxon>
        <taxon>Blattamonas</taxon>
    </lineage>
</organism>
<dbReference type="EMBL" id="JARBJD010000071">
    <property type="protein sequence ID" value="KAK2955106.1"/>
    <property type="molecule type" value="Genomic_DNA"/>
</dbReference>
<keyword evidence="3" id="KW-1185">Reference proteome</keyword>
<feature type="compositionally biased region" description="Polar residues" evidence="1">
    <location>
        <begin position="88"/>
        <end position="98"/>
    </location>
</feature>
<comment type="caution">
    <text evidence="2">The sequence shown here is derived from an EMBL/GenBank/DDBJ whole genome shotgun (WGS) entry which is preliminary data.</text>
</comment>
<evidence type="ECO:0000256" key="1">
    <source>
        <dbReference type="SAM" id="MobiDB-lite"/>
    </source>
</evidence>